<dbReference type="SMART" id="SM00248">
    <property type="entry name" value="ANK"/>
    <property type="match status" value="3"/>
</dbReference>
<proteinExistence type="predicted"/>
<dbReference type="EMBL" id="NBSH01000001">
    <property type="protein sequence ID" value="ORX41280.1"/>
    <property type="molecule type" value="Genomic_DNA"/>
</dbReference>
<dbReference type="PRINTS" id="PR01415">
    <property type="entry name" value="ANKYRIN"/>
</dbReference>
<accession>A0A1Y1UTC9</accession>
<dbReference type="InterPro" id="IPR002110">
    <property type="entry name" value="Ankyrin_rpt"/>
</dbReference>
<dbReference type="Proteomes" id="UP000193218">
    <property type="component" value="Unassembled WGS sequence"/>
</dbReference>
<evidence type="ECO:0000313" key="6">
    <source>
        <dbReference type="EMBL" id="ORX41280.1"/>
    </source>
</evidence>
<dbReference type="Gene3D" id="1.25.40.20">
    <property type="entry name" value="Ankyrin repeat-containing domain"/>
    <property type="match status" value="1"/>
</dbReference>
<dbReference type="PROSITE" id="PS50297">
    <property type="entry name" value="ANK_REP_REGION"/>
    <property type="match status" value="2"/>
</dbReference>
<gene>
    <name evidence="6" type="ORF">BD324DRAFT_54290</name>
</gene>
<evidence type="ECO:0000313" key="7">
    <source>
        <dbReference type="Proteomes" id="UP000193218"/>
    </source>
</evidence>
<evidence type="ECO:0000256" key="5">
    <source>
        <dbReference type="SAM" id="MobiDB-lite"/>
    </source>
</evidence>
<keyword evidence="2" id="KW-0677">Repeat</keyword>
<feature type="region of interest" description="Disordered" evidence="5">
    <location>
        <begin position="1"/>
        <end position="61"/>
    </location>
</feature>
<evidence type="ECO:0000256" key="2">
    <source>
        <dbReference type="ARBA" id="ARBA00022737"/>
    </source>
</evidence>
<dbReference type="OrthoDB" id="6781668at2759"/>
<keyword evidence="7" id="KW-1185">Reference proteome</keyword>
<protein>
    <recommendedName>
        <fullName evidence="1">protein S-acyltransferase</fullName>
        <ecNumber evidence="1">2.3.1.225</ecNumber>
    </recommendedName>
</protein>
<dbReference type="SUPFAM" id="SSF48403">
    <property type="entry name" value="Ankyrin repeat"/>
    <property type="match status" value="1"/>
</dbReference>
<dbReference type="InterPro" id="IPR036770">
    <property type="entry name" value="Ankyrin_rpt-contain_sf"/>
</dbReference>
<dbReference type="Pfam" id="PF12796">
    <property type="entry name" value="Ank_2"/>
    <property type="match status" value="1"/>
</dbReference>
<evidence type="ECO:0000256" key="3">
    <source>
        <dbReference type="ARBA" id="ARBA00023043"/>
    </source>
</evidence>
<dbReference type="PROSITE" id="PS50088">
    <property type="entry name" value="ANK_REPEAT"/>
    <property type="match status" value="2"/>
</dbReference>
<feature type="repeat" description="ANK" evidence="4">
    <location>
        <begin position="127"/>
        <end position="159"/>
    </location>
</feature>
<dbReference type="PANTHER" id="PTHR24161">
    <property type="entry name" value="ANK_REP_REGION DOMAIN-CONTAINING PROTEIN-RELATED"/>
    <property type="match status" value="1"/>
</dbReference>
<sequence length="217" mass="23593">MDGSGSPSSLRPMAPSPRPQNEEEELQVGPIDPLSDPERPSIEVGVETIRPPPPPPHLDESSIHAIAQRGDTLALSKLLESDRSVNLSTRDSQDVTPLHWAAINAHISTCRFLLDNGAEIDPIGGELKATPLQWAARNGHLYVIHLLLSRGADPNVRDGQGFNTLHLITHSSAVMPLLYMLHQPIAIDEKDDDGHSALMWAAYQGGTQHCNTILVLD</sequence>
<reference evidence="6 7" key="1">
    <citation type="submission" date="2017-03" db="EMBL/GenBank/DDBJ databases">
        <title>Widespread Adenine N6-methylation of Active Genes in Fungi.</title>
        <authorList>
            <consortium name="DOE Joint Genome Institute"/>
            <person name="Mondo S.J."/>
            <person name="Dannebaum R.O."/>
            <person name="Kuo R.C."/>
            <person name="Louie K.B."/>
            <person name="Bewick A.J."/>
            <person name="Labutti K."/>
            <person name="Haridas S."/>
            <person name="Kuo A."/>
            <person name="Salamov A."/>
            <person name="Ahrendt S.R."/>
            <person name="Lau R."/>
            <person name="Bowen B.P."/>
            <person name="Lipzen A."/>
            <person name="Sullivan W."/>
            <person name="Andreopoulos W.B."/>
            <person name="Clum A."/>
            <person name="Lindquist E."/>
            <person name="Daum C."/>
            <person name="Northen T.R."/>
            <person name="Ramamoorthy G."/>
            <person name="Schmitz R.J."/>
            <person name="Gryganskyi A."/>
            <person name="Culley D."/>
            <person name="Magnuson J."/>
            <person name="James T.Y."/>
            <person name="O'Malley M.A."/>
            <person name="Stajich J.E."/>
            <person name="Spatafora J.W."/>
            <person name="Visel A."/>
            <person name="Grigoriev I.V."/>
        </authorList>
    </citation>
    <scope>NUCLEOTIDE SEQUENCE [LARGE SCALE GENOMIC DNA]</scope>
    <source>
        <strain evidence="6 7">NRRL Y-17943</strain>
    </source>
</reference>
<evidence type="ECO:0000256" key="4">
    <source>
        <dbReference type="PROSITE-ProRule" id="PRU00023"/>
    </source>
</evidence>
<dbReference type="InParanoid" id="A0A1Y1UTC9"/>
<dbReference type="GeneID" id="33554818"/>
<feature type="repeat" description="ANK" evidence="4">
    <location>
        <begin position="93"/>
        <end position="125"/>
    </location>
</feature>
<dbReference type="GO" id="GO:0019706">
    <property type="term" value="F:protein-cysteine S-palmitoyltransferase activity"/>
    <property type="evidence" value="ECO:0007669"/>
    <property type="project" value="UniProtKB-EC"/>
</dbReference>
<name>A0A1Y1UTC9_9TREE</name>
<dbReference type="AlphaFoldDB" id="A0A1Y1UTC9"/>
<dbReference type="EC" id="2.3.1.225" evidence="1"/>
<dbReference type="RefSeq" id="XP_021874959.1">
    <property type="nucleotide sequence ID" value="XM_022013010.1"/>
</dbReference>
<dbReference type="STRING" id="4999.A0A1Y1UTC9"/>
<organism evidence="6 7">
    <name type="scientific">Kockovaella imperatae</name>
    <dbReference type="NCBI Taxonomy" id="4999"/>
    <lineage>
        <taxon>Eukaryota</taxon>
        <taxon>Fungi</taxon>
        <taxon>Dikarya</taxon>
        <taxon>Basidiomycota</taxon>
        <taxon>Agaricomycotina</taxon>
        <taxon>Tremellomycetes</taxon>
        <taxon>Tremellales</taxon>
        <taxon>Cuniculitremaceae</taxon>
        <taxon>Kockovaella</taxon>
    </lineage>
</organism>
<comment type="caution">
    <text evidence="6">The sequence shown here is derived from an EMBL/GenBank/DDBJ whole genome shotgun (WGS) entry which is preliminary data.</text>
</comment>
<evidence type="ECO:0000256" key="1">
    <source>
        <dbReference type="ARBA" id="ARBA00012210"/>
    </source>
</evidence>
<keyword evidence="3 4" id="KW-0040">ANK repeat</keyword>
<dbReference type="PANTHER" id="PTHR24161:SF85">
    <property type="entry name" value="PALMITOYLTRANSFERASE HIP14"/>
    <property type="match status" value="1"/>
</dbReference>